<dbReference type="Proteomes" id="UP000663855">
    <property type="component" value="Unassembled WGS sequence"/>
</dbReference>
<dbReference type="PANTHER" id="PTHR43355:SF2">
    <property type="entry name" value="FLAVIN REDUCTASE (NADPH)"/>
    <property type="match status" value="1"/>
</dbReference>
<evidence type="ECO:0000313" key="6">
    <source>
        <dbReference type="EMBL" id="CAF4235682.1"/>
    </source>
</evidence>
<evidence type="ECO:0000313" key="4">
    <source>
        <dbReference type="EMBL" id="CAF2107366.1"/>
    </source>
</evidence>
<dbReference type="EMBL" id="CAJOBJ010036895">
    <property type="protein sequence ID" value="CAF4304806.1"/>
    <property type="molecule type" value="Genomic_DNA"/>
</dbReference>
<evidence type="ECO:0000313" key="3">
    <source>
        <dbReference type="EMBL" id="CAF1599381.1"/>
    </source>
</evidence>
<proteinExistence type="predicted"/>
<dbReference type="PANTHER" id="PTHR43355">
    <property type="entry name" value="FLAVIN REDUCTASE (NADPH)"/>
    <property type="match status" value="1"/>
</dbReference>
<dbReference type="InterPro" id="IPR051606">
    <property type="entry name" value="Polyketide_Oxido-like"/>
</dbReference>
<accession>A0A816XD04</accession>
<dbReference type="EMBL" id="CAJNOV010008429">
    <property type="protein sequence ID" value="CAF1322737.1"/>
    <property type="molecule type" value="Genomic_DNA"/>
</dbReference>
<evidence type="ECO:0000313" key="10">
    <source>
        <dbReference type="Proteomes" id="UP000663856"/>
    </source>
</evidence>
<dbReference type="OrthoDB" id="10033889at2759"/>
<dbReference type="GO" id="GO:0016646">
    <property type="term" value="F:oxidoreductase activity, acting on the CH-NH group of donors, NAD or NADP as acceptor"/>
    <property type="evidence" value="ECO:0007669"/>
    <property type="project" value="TreeGrafter"/>
</dbReference>
<name>A0A816XD04_9BILA</name>
<dbReference type="Proteomes" id="UP000663866">
    <property type="component" value="Unassembled WGS sequence"/>
</dbReference>
<dbReference type="InterPro" id="IPR016040">
    <property type="entry name" value="NAD(P)-bd_dom"/>
</dbReference>
<reference evidence="5" key="1">
    <citation type="submission" date="2021-02" db="EMBL/GenBank/DDBJ databases">
        <authorList>
            <person name="Nowell W R."/>
        </authorList>
    </citation>
    <scope>NUCLEOTIDE SEQUENCE</scope>
</reference>
<dbReference type="Proteomes" id="UP000681720">
    <property type="component" value="Unassembled WGS sequence"/>
</dbReference>
<evidence type="ECO:0000313" key="11">
    <source>
        <dbReference type="Proteomes" id="UP000663866"/>
    </source>
</evidence>
<evidence type="ECO:0000313" key="7">
    <source>
        <dbReference type="EMBL" id="CAF4286144.1"/>
    </source>
</evidence>
<dbReference type="SUPFAM" id="SSF51735">
    <property type="entry name" value="NAD(P)-binding Rossmann-fold domains"/>
    <property type="match status" value="1"/>
</dbReference>
<sequence>MRILIFGSTGLVGTYVLNELLAHRYHVIAGCVRNSANLDPFHLRDPHLTVVDGDVLISDDVERAFTNNGINDYLDGIITCIGEELDCIKQVYSRGHRNIFDAFKNRHKFSTCNNGIDSI</sequence>
<dbReference type="Proteomes" id="UP000663887">
    <property type="component" value="Unassembled WGS sequence"/>
</dbReference>
<evidence type="ECO:0000313" key="2">
    <source>
        <dbReference type="EMBL" id="CAF1322737.1"/>
    </source>
</evidence>
<evidence type="ECO:0000313" key="8">
    <source>
        <dbReference type="EMBL" id="CAF4304806.1"/>
    </source>
</evidence>
<evidence type="ECO:0000313" key="9">
    <source>
        <dbReference type="EMBL" id="CAF4310793.1"/>
    </source>
</evidence>
<dbReference type="Proteomes" id="UP000663842">
    <property type="component" value="Unassembled WGS sequence"/>
</dbReference>
<gene>
    <name evidence="6" type="ORF">BYL167_LOCUS24966</name>
    <name evidence="2" type="ORF">CJN711_LOCUS18020</name>
    <name evidence="8" type="ORF">GIL414_LOCUS26018</name>
    <name evidence="3" type="ORF">KQP761_LOCUS22078</name>
    <name evidence="9" type="ORF">OVN521_LOCUS31643</name>
    <name evidence="7" type="ORF">UXM345_LOCUS32615</name>
    <name evidence="5" type="ORF">WKI299_LOCUS29223</name>
    <name evidence="4" type="ORF">XDN619_LOCUS20038</name>
</gene>
<dbReference type="EMBL" id="CAJNOW010011578">
    <property type="protein sequence ID" value="CAF1599381.1"/>
    <property type="molecule type" value="Genomic_DNA"/>
</dbReference>
<comment type="caution">
    <text evidence="5">The sequence shown here is derived from an EMBL/GenBank/DDBJ whole genome shotgun (WGS) entry which is preliminary data.</text>
</comment>
<dbReference type="EMBL" id="CAJOBF010010092">
    <property type="protein sequence ID" value="CAF4286144.1"/>
    <property type="molecule type" value="Genomic_DNA"/>
</dbReference>
<evidence type="ECO:0000313" key="5">
    <source>
        <dbReference type="EMBL" id="CAF2145680.1"/>
    </source>
</evidence>
<feature type="domain" description="NAD(P)-binding" evidence="1">
    <location>
        <begin position="7"/>
        <end position="105"/>
    </location>
</feature>
<dbReference type="EMBL" id="CAJOBG010017271">
    <property type="protein sequence ID" value="CAF4310793.1"/>
    <property type="molecule type" value="Genomic_DNA"/>
</dbReference>
<dbReference type="Proteomes" id="UP000663856">
    <property type="component" value="Unassembled WGS sequence"/>
</dbReference>
<organism evidence="5 10">
    <name type="scientific">Rotaria magnacalcarata</name>
    <dbReference type="NCBI Taxonomy" id="392030"/>
    <lineage>
        <taxon>Eukaryota</taxon>
        <taxon>Metazoa</taxon>
        <taxon>Spiralia</taxon>
        <taxon>Gnathifera</taxon>
        <taxon>Rotifera</taxon>
        <taxon>Eurotatoria</taxon>
        <taxon>Bdelloidea</taxon>
        <taxon>Philodinida</taxon>
        <taxon>Philodinidae</taxon>
        <taxon>Rotaria</taxon>
    </lineage>
</organism>
<evidence type="ECO:0000259" key="1">
    <source>
        <dbReference type="Pfam" id="PF13460"/>
    </source>
</evidence>
<dbReference type="Proteomes" id="UP000681967">
    <property type="component" value="Unassembled WGS sequence"/>
</dbReference>
<dbReference type="AlphaFoldDB" id="A0A816XD04"/>
<dbReference type="Proteomes" id="UP000663834">
    <property type="component" value="Unassembled WGS sequence"/>
</dbReference>
<dbReference type="EMBL" id="CAJNRF010012996">
    <property type="protein sequence ID" value="CAF2145680.1"/>
    <property type="molecule type" value="Genomic_DNA"/>
</dbReference>
<dbReference type="Pfam" id="PF13460">
    <property type="entry name" value="NAD_binding_10"/>
    <property type="match status" value="1"/>
</dbReference>
<dbReference type="Gene3D" id="3.40.50.720">
    <property type="entry name" value="NAD(P)-binding Rossmann-like Domain"/>
    <property type="match status" value="1"/>
</dbReference>
<protein>
    <recommendedName>
        <fullName evidence="1">NAD(P)-binding domain-containing protein</fullName>
    </recommendedName>
</protein>
<dbReference type="InterPro" id="IPR036291">
    <property type="entry name" value="NAD(P)-bd_dom_sf"/>
</dbReference>
<dbReference type="EMBL" id="CAJNRG010008807">
    <property type="protein sequence ID" value="CAF2107366.1"/>
    <property type="molecule type" value="Genomic_DNA"/>
</dbReference>
<dbReference type="EMBL" id="CAJOBH010023497">
    <property type="protein sequence ID" value="CAF4235682.1"/>
    <property type="molecule type" value="Genomic_DNA"/>
</dbReference>
<keyword evidence="11" id="KW-1185">Reference proteome</keyword>